<dbReference type="EMBL" id="QGGL01000012">
    <property type="protein sequence ID" value="PWK10203.1"/>
    <property type="molecule type" value="Genomic_DNA"/>
</dbReference>
<name>A0A316D6B0_9BACL</name>
<accession>A0A316D6B0</accession>
<dbReference type="Proteomes" id="UP000245634">
    <property type="component" value="Unassembled WGS sequence"/>
</dbReference>
<comment type="caution">
    <text evidence="1">The sequence shown here is derived from an EMBL/GenBank/DDBJ whole genome shotgun (WGS) entry which is preliminary data.</text>
</comment>
<keyword evidence="2" id="KW-1185">Reference proteome</keyword>
<dbReference type="RefSeq" id="WP_109689946.1">
    <property type="nucleotide sequence ID" value="NZ_QGGL01000012.1"/>
</dbReference>
<dbReference type="AlphaFoldDB" id="A0A316D6B0"/>
<evidence type="ECO:0000313" key="1">
    <source>
        <dbReference type="EMBL" id="PWK10203.1"/>
    </source>
</evidence>
<proteinExistence type="predicted"/>
<evidence type="ECO:0000313" key="2">
    <source>
        <dbReference type="Proteomes" id="UP000245634"/>
    </source>
</evidence>
<protein>
    <submittedName>
        <fullName evidence="1">Uncharacterized protein</fullName>
    </submittedName>
</protein>
<organism evidence="1 2">
    <name type="scientific">Tumebacillus permanentifrigoris</name>
    <dbReference type="NCBI Taxonomy" id="378543"/>
    <lineage>
        <taxon>Bacteria</taxon>
        <taxon>Bacillati</taxon>
        <taxon>Bacillota</taxon>
        <taxon>Bacilli</taxon>
        <taxon>Bacillales</taxon>
        <taxon>Alicyclobacillaceae</taxon>
        <taxon>Tumebacillus</taxon>
    </lineage>
</organism>
<gene>
    <name evidence="1" type="ORF">C7459_11224</name>
</gene>
<sequence>MTTAANPSPTDWALAQYEADCNACRKYEDEEGRRACVTCPTEAYRQATKLDETKRINRAGGETNA</sequence>
<reference evidence="1 2" key="1">
    <citation type="submission" date="2018-05" db="EMBL/GenBank/DDBJ databases">
        <title>Genomic Encyclopedia of Type Strains, Phase IV (KMG-IV): sequencing the most valuable type-strain genomes for metagenomic binning, comparative biology and taxonomic classification.</title>
        <authorList>
            <person name="Goeker M."/>
        </authorList>
    </citation>
    <scope>NUCLEOTIDE SEQUENCE [LARGE SCALE GENOMIC DNA]</scope>
    <source>
        <strain evidence="1 2">DSM 18773</strain>
    </source>
</reference>